<evidence type="ECO:0000313" key="2">
    <source>
        <dbReference type="EMBL" id="JAH15114.1"/>
    </source>
</evidence>
<dbReference type="AlphaFoldDB" id="A0A0E9QE96"/>
<proteinExistence type="predicted"/>
<keyword evidence="1" id="KW-0812">Transmembrane</keyword>
<reference evidence="2" key="2">
    <citation type="journal article" date="2015" name="Fish Shellfish Immunol.">
        <title>Early steps in the European eel (Anguilla anguilla)-Vibrio vulnificus interaction in the gills: Role of the RtxA13 toxin.</title>
        <authorList>
            <person name="Callol A."/>
            <person name="Pajuelo D."/>
            <person name="Ebbesson L."/>
            <person name="Teles M."/>
            <person name="MacKenzie S."/>
            <person name="Amaro C."/>
        </authorList>
    </citation>
    <scope>NUCLEOTIDE SEQUENCE</scope>
</reference>
<reference evidence="2" key="1">
    <citation type="submission" date="2014-11" db="EMBL/GenBank/DDBJ databases">
        <authorList>
            <person name="Amaro Gonzalez C."/>
        </authorList>
    </citation>
    <scope>NUCLEOTIDE SEQUENCE</scope>
</reference>
<feature type="transmembrane region" description="Helical" evidence="1">
    <location>
        <begin position="32"/>
        <end position="50"/>
    </location>
</feature>
<organism evidence="2">
    <name type="scientific">Anguilla anguilla</name>
    <name type="common">European freshwater eel</name>
    <name type="synonym">Muraena anguilla</name>
    <dbReference type="NCBI Taxonomy" id="7936"/>
    <lineage>
        <taxon>Eukaryota</taxon>
        <taxon>Metazoa</taxon>
        <taxon>Chordata</taxon>
        <taxon>Craniata</taxon>
        <taxon>Vertebrata</taxon>
        <taxon>Euteleostomi</taxon>
        <taxon>Actinopterygii</taxon>
        <taxon>Neopterygii</taxon>
        <taxon>Teleostei</taxon>
        <taxon>Anguilliformes</taxon>
        <taxon>Anguillidae</taxon>
        <taxon>Anguilla</taxon>
    </lineage>
</organism>
<evidence type="ECO:0000256" key="1">
    <source>
        <dbReference type="SAM" id="Phobius"/>
    </source>
</evidence>
<keyword evidence="1" id="KW-1133">Transmembrane helix</keyword>
<protein>
    <submittedName>
        <fullName evidence="2">Uncharacterized protein</fullName>
    </submittedName>
</protein>
<accession>A0A0E9QE96</accession>
<name>A0A0E9QE96_ANGAN</name>
<keyword evidence="1" id="KW-0472">Membrane</keyword>
<sequence length="60" mass="7080">MARILCLSTVEIFLGLLDPLQLLRLGYVRIRILIRIRFGLYLFGLFFLNSQPHEGFLDFH</sequence>
<dbReference type="EMBL" id="GBXM01093463">
    <property type="protein sequence ID" value="JAH15114.1"/>
    <property type="molecule type" value="Transcribed_RNA"/>
</dbReference>